<evidence type="ECO:0000313" key="2">
    <source>
        <dbReference type="EMBL" id="MBB4663378.1"/>
    </source>
</evidence>
<evidence type="ECO:0000313" key="3">
    <source>
        <dbReference type="Proteomes" id="UP000585272"/>
    </source>
</evidence>
<name>A0A840IHF0_9ACTN</name>
<dbReference type="InterPro" id="IPR010982">
    <property type="entry name" value="Lambda_DNA-bd_dom_sf"/>
</dbReference>
<dbReference type="Proteomes" id="UP000585272">
    <property type="component" value="Unassembled WGS sequence"/>
</dbReference>
<dbReference type="SUPFAM" id="SSF47413">
    <property type="entry name" value="lambda repressor-like DNA-binding domains"/>
    <property type="match status" value="1"/>
</dbReference>
<protein>
    <submittedName>
        <fullName evidence="2">Transcriptional regulator with XRE-family HTH domain</fullName>
    </submittedName>
</protein>
<dbReference type="EMBL" id="JACHNU010000004">
    <property type="protein sequence ID" value="MBB4663378.1"/>
    <property type="molecule type" value="Genomic_DNA"/>
</dbReference>
<accession>A0A840IHF0</accession>
<keyword evidence="3" id="KW-1185">Reference proteome</keyword>
<dbReference type="Gene3D" id="1.10.260.40">
    <property type="entry name" value="lambda repressor-like DNA-binding domains"/>
    <property type="match status" value="1"/>
</dbReference>
<dbReference type="SMART" id="SM00530">
    <property type="entry name" value="HTH_XRE"/>
    <property type="match status" value="1"/>
</dbReference>
<proteinExistence type="predicted"/>
<dbReference type="AlphaFoldDB" id="A0A840IHF0"/>
<gene>
    <name evidence="2" type="ORF">BDZ31_002973</name>
</gene>
<dbReference type="PROSITE" id="PS50943">
    <property type="entry name" value="HTH_CROC1"/>
    <property type="match status" value="1"/>
</dbReference>
<feature type="domain" description="HTH cro/C1-type" evidence="1">
    <location>
        <begin position="16"/>
        <end position="70"/>
    </location>
</feature>
<reference evidence="2 3" key="1">
    <citation type="submission" date="2020-08" db="EMBL/GenBank/DDBJ databases">
        <title>Genomic Encyclopedia of Archaeal and Bacterial Type Strains, Phase II (KMG-II): from individual species to whole genera.</title>
        <authorList>
            <person name="Goeker M."/>
        </authorList>
    </citation>
    <scope>NUCLEOTIDE SEQUENCE [LARGE SCALE GENOMIC DNA]</scope>
    <source>
        <strain evidence="2 3">DSM 23288</strain>
    </source>
</reference>
<dbReference type="GO" id="GO:0003677">
    <property type="term" value="F:DNA binding"/>
    <property type="evidence" value="ECO:0007669"/>
    <property type="project" value="InterPro"/>
</dbReference>
<dbReference type="CDD" id="cd00093">
    <property type="entry name" value="HTH_XRE"/>
    <property type="match status" value="1"/>
</dbReference>
<sequence>MPAPLPNDVRALATAVRELRARKALKQEEVGAAAGLSRNYMTSLESGRMNPSFTALVHVSRALDVPLSELVSMYEERLSDA</sequence>
<dbReference type="RefSeq" id="WP_183343113.1">
    <property type="nucleotide sequence ID" value="NZ_JACHNU010000004.1"/>
</dbReference>
<comment type="caution">
    <text evidence="2">The sequence shown here is derived from an EMBL/GenBank/DDBJ whole genome shotgun (WGS) entry which is preliminary data.</text>
</comment>
<dbReference type="InterPro" id="IPR001387">
    <property type="entry name" value="Cro/C1-type_HTH"/>
</dbReference>
<evidence type="ECO:0000259" key="1">
    <source>
        <dbReference type="PROSITE" id="PS50943"/>
    </source>
</evidence>
<dbReference type="Pfam" id="PF01381">
    <property type="entry name" value="HTH_3"/>
    <property type="match status" value="1"/>
</dbReference>
<organism evidence="2 3">
    <name type="scientific">Conexibacter arvalis</name>
    <dbReference type="NCBI Taxonomy" id="912552"/>
    <lineage>
        <taxon>Bacteria</taxon>
        <taxon>Bacillati</taxon>
        <taxon>Actinomycetota</taxon>
        <taxon>Thermoleophilia</taxon>
        <taxon>Solirubrobacterales</taxon>
        <taxon>Conexibacteraceae</taxon>
        <taxon>Conexibacter</taxon>
    </lineage>
</organism>